<keyword evidence="4" id="KW-1185">Reference proteome</keyword>
<dbReference type="eggNOG" id="ENOG502RYAV">
    <property type="taxonomic scope" value="Eukaryota"/>
</dbReference>
<dbReference type="EMBL" id="GL349454">
    <property type="protein sequence ID" value="KNC49273.1"/>
    <property type="molecule type" value="Genomic_DNA"/>
</dbReference>
<proteinExistence type="predicted"/>
<reference evidence="3 4" key="1">
    <citation type="submission" date="2010-05" db="EMBL/GenBank/DDBJ databases">
        <title>The Genome Sequence of Thecamonas trahens ATCC 50062.</title>
        <authorList>
            <consortium name="The Broad Institute Genome Sequencing Platform"/>
            <person name="Russ C."/>
            <person name="Cuomo C."/>
            <person name="Shea T."/>
            <person name="Young S.K."/>
            <person name="Zeng Q."/>
            <person name="Koehrsen M."/>
            <person name="Haas B."/>
            <person name="Borodovsky M."/>
            <person name="Guigo R."/>
            <person name="Alvarado L."/>
            <person name="Berlin A."/>
            <person name="Bochicchio J."/>
            <person name="Borenstein D."/>
            <person name="Chapman S."/>
            <person name="Chen Z."/>
            <person name="Freedman E."/>
            <person name="Gellesch M."/>
            <person name="Goldberg J."/>
            <person name="Griggs A."/>
            <person name="Gujja S."/>
            <person name="Heilman E."/>
            <person name="Heiman D."/>
            <person name="Hepburn T."/>
            <person name="Howarth C."/>
            <person name="Jen D."/>
            <person name="Larson L."/>
            <person name="Mehta T."/>
            <person name="Park D."/>
            <person name="Pearson M."/>
            <person name="Roberts A."/>
            <person name="Saif S."/>
            <person name="Shenoy N."/>
            <person name="Sisk P."/>
            <person name="Stolte C."/>
            <person name="Sykes S."/>
            <person name="Thomson T."/>
            <person name="Walk T."/>
            <person name="White J."/>
            <person name="Yandava C."/>
            <person name="Burger G."/>
            <person name="Gray M.W."/>
            <person name="Holland P.W.H."/>
            <person name="King N."/>
            <person name="Lang F.B.F."/>
            <person name="Roger A.J."/>
            <person name="Ruiz-Trillo I."/>
            <person name="Lander E."/>
            <person name="Nusbaum C."/>
        </authorList>
    </citation>
    <scope>NUCLEOTIDE SEQUENCE [LARGE SCALE GENOMIC DNA]</scope>
    <source>
        <strain evidence="3 4">ATCC 50062</strain>
    </source>
</reference>
<dbReference type="GO" id="GO:0016491">
    <property type="term" value="F:oxidoreductase activity"/>
    <property type="evidence" value="ECO:0007669"/>
    <property type="project" value="InterPro"/>
</dbReference>
<dbReference type="Gene3D" id="3.40.30.10">
    <property type="entry name" value="Glutaredoxin"/>
    <property type="match status" value="1"/>
</dbReference>
<dbReference type="InterPro" id="IPR036249">
    <property type="entry name" value="Thioredoxin-like_sf"/>
</dbReference>
<feature type="compositionally biased region" description="Acidic residues" evidence="1">
    <location>
        <begin position="182"/>
        <end position="203"/>
    </location>
</feature>
<name>A0A0L0DD70_THETB</name>
<organism evidence="3 4">
    <name type="scientific">Thecamonas trahens ATCC 50062</name>
    <dbReference type="NCBI Taxonomy" id="461836"/>
    <lineage>
        <taxon>Eukaryota</taxon>
        <taxon>Apusozoa</taxon>
        <taxon>Apusomonadida</taxon>
        <taxon>Apusomonadidae</taxon>
        <taxon>Thecamonas</taxon>
    </lineage>
</organism>
<feature type="domain" description="Thioredoxin" evidence="2">
    <location>
        <begin position="15"/>
        <end position="168"/>
    </location>
</feature>
<dbReference type="InterPro" id="IPR000866">
    <property type="entry name" value="AhpC/TSA"/>
</dbReference>
<evidence type="ECO:0000313" key="3">
    <source>
        <dbReference type="EMBL" id="KNC49273.1"/>
    </source>
</evidence>
<dbReference type="OrthoDB" id="241436at2759"/>
<evidence type="ECO:0000313" key="4">
    <source>
        <dbReference type="Proteomes" id="UP000054408"/>
    </source>
</evidence>
<dbReference type="Proteomes" id="UP000054408">
    <property type="component" value="Unassembled WGS sequence"/>
</dbReference>
<dbReference type="GO" id="GO:0016209">
    <property type="term" value="F:antioxidant activity"/>
    <property type="evidence" value="ECO:0007669"/>
    <property type="project" value="InterPro"/>
</dbReference>
<dbReference type="Pfam" id="PF00578">
    <property type="entry name" value="AhpC-TSA"/>
    <property type="match status" value="1"/>
</dbReference>
<dbReference type="OMA" id="NGKIAWR"/>
<dbReference type="RefSeq" id="XP_013757987.1">
    <property type="nucleotide sequence ID" value="XM_013902533.1"/>
</dbReference>
<accession>A0A0L0DD70</accession>
<dbReference type="GeneID" id="25564710"/>
<dbReference type="PROSITE" id="PS51352">
    <property type="entry name" value="THIOREDOXIN_2"/>
    <property type="match status" value="1"/>
</dbReference>
<protein>
    <recommendedName>
        <fullName evidence="2">Thioredoxin domain-containing protein</fullName>
    </recommendedName>
</protein>
<dbReference type="InterPro" id="IPR013766">
    <property type="entry name" value="Thioredoxin_domain"/>
</dbReference>
<evidence type="ECO:0000259" key="2">
    <source>
        <dbReference type="PROSITE" id="PS51352"/>
    </source>
</evidence>
<gene>
    <name evidence="3" type="ORF">AMSG_05268</name>
</gene>
<dbReference type="SUPFAM" id="SSF52833">
    <property type="entry name" value="Thioredoxin-like"/>
    <property type="match status" value="1"/>
</dbReference>
<feature type="region of interest" description="Disordered" evidence="1">
    <location>
        <begin position="174"/>
        <end position="203"/>
    </location>
</feature>
<sequence>MAASGVNYIVYDDDPALGKEAPGIDTVEFVNGEPRPLLSDDKHTLLVFWAKWDKANFHAYEKFADVAAKHADALNVICVSTDPEKSYAEGMLTKEKYAEPGQHLKKMNVAWDANKTVASAYKEVMEELVINLPHAFLINKSGIVVWHEIFRANNADCKLMAQIDRLVAGEEMELSNGPTPVIEDDSDSDSDGGAEVDDDFELF</sequence>
<dbReference type="AlphaFoldDB" id="A0A0L0DD70"/>
<evidence type="ECO:0000256" key="1">
    <source>
        <dbReference type="SAM" id="MobiDB-lite"/>
    </source>
</evidence>